<dbReference type="Proteomes" id="UP000322025">
    <property type="component" value="Unassembled WGS sequence"/>
</dbReference>
<sequence>MTFDYQVFFMDGMTVNEAITENEDGSFTIFINSNLCDSKRLKAINHAIRHITGRDFEKADVQQIESSAHS</sequence>
<evidence type="ECO:0000313" key="2">
    <source>
        <dbReference type="Proteomes" id="UP000322025"/>
    </source>
</evidence>
<dbReference type="OrthoDB" id="1860419at2"/>
<gene>
    <name evidence="1" type="ORF">FNY66_04445</name>
</gene>
<dbReference type="EMBL" id="VMSO01000004">
    <property type="protein sequence ID" value="KAA8502153.1"/>
    <property type="molecule type" value="Genomic_DNA"/>
</dbReference>
<accession>A0A5M9HZS4</accession>
<reference evidence="1" key="1">
    <citation type="submission" date="2019-07" db="EMBL/GenBank/DDBJ databases">
        <authorList>
            <person name="Wongkuna S."/>
            <person name="Scaria J."/>
        </authorList>
    </citation>
    <scope>NUCLEOTIDE SEQUENCE [LARGE SCALE GENOMIC DNA]</scope>
    <source>
        <strain evidence="1">SW178</strain>
    </source>
</reference>
<name>A0A5M9HZS4_9FIRM</name>
<proteinExistence type="predicted"/>
<protein>
    <submittedName>
        <fullName evidence="1">Uncharacterized protein</fullName>
    </submittedName>
</protein>
<dbReference type="RefSeq" id="WP_150310493.1">
    <property type="nucleotide sequence ID" value="NZ_VMSO01000004.1"/>
</dbReference>
<evidence type="ECO:0000313" key="1">
    <source>
        <dbReference type="EMBL" id="KAA8502153.1"/>
    </source>
</evidence>
<comment type="caution">
    <text evidence="1">The sequence shown here is derived from an EMBL/GenBank/DDBJ whole genome shotgun (WGS) entry which is preliminary data.</text>
</comment>
<dbReference type="AlphaFoldDB" id="A0A5M9HZS4"/>
<organism evidence="1 2">
    <name type="scientific">Mediterraneibacter catenae</name>
    <dbReference type="NCBI Taxonomy" id="2594882"/>
    <lineage>
        <taxon>Bacteria</taxon>
        <taxon>Bacillati</taxon>
        <taxon>Bacillota</taxon>
        <taxon>Clostridia</taxon>
        <taxon>Lachnospirales</taxon>
        <taxon>Lachnospiraceae</taxon>
        <taxon>Mediterraneibacter</taxon>
    </lineage>
</organism>
<keyword evidence="2" id="KW-1185">Reference proteome</keyword>